<dbReference type="Pfam" id="PF07714">
    <property type="entry name" value="PK_Tyr_Ser-Thr"/>
    <property type="match status" value="1"/>
</dbReference>
<dbReference type="SUPFAM" id="SSF56112">
    <property type="entry name" value="Protein kinase-like (PK-like)"/>
    <property type="match status" value="1"/>
</dbReference>
<dbReference type="AlphaFoldDB" id="A0A7J6VA25"/>
<dbReference type="InterPro" id="IPR000719">
    <property type="entry name" value="Prot_kinase_dom"/>
</dbReference>
<accession>A0A7J6VA25</accession>
<keyword evidence="6" id="KW-0472">Membrane</keyword>
<dbReference type="InterPro" id="IPR011009">
    <property type="entry name" value="Kinase-like_dom_sf"/>
</dbReference>
<evidence type="ECO:0000256" key="8">
    <source>
        <dbReference type="SAM" id="Coils"/>
    </source>
</evidence>
<evidence type="ECO:0000313" key="10">
    <source>
        <dbReference type="EMBL" id="KAF5181441.1"/>
    </source>
</evidence>
<dbReference type="GO" id="GO:0016020">
    <property type="term" value="C:membrane"/>
    <property type="evidence" value="ECO:0007669"/>
    <property type="project" value="UniProtKB-SubCell"/>
</dbReference>
<dbReference type="InterPro" id="IPR001245">
    <property type="entry name" value="Ser-Thr/Tyr_kinase_cat_dom"/>
</dbReference>
<keyword evidence="2" id="KW-0723">Serine/threonine-protein kinase</keyword>
<keyword evidence="3" id="KW-0812">Transmembrane</keyword>
<reference evidence="10 11" key="1">
    <citation type="submission" date="2020-06" db="EMBL/GenBank/DDBJ databases">
        <title>Transcriptomic and genomic resources for Thalictrum thalictroides and T. hernandezii: Facilitating candidate gene discovery in an emerging model plant lineage.</title>
        <authorList>
            <person name="Arias T."/>
            <person name="Riano-Pachon D.M."/>
            <person name="Di Stilio V.S."/>
        </authorList>
    </citation>
    <scope>NUCLEOTIDE SEQUENCE [LARGE SCALE GENOMIC DNA]</scope>
    <source>
        <strain evidence="11">cv. WT478/WT964</strain>
        <tissue evidence="10">Leaves</tissue>
    </source>
</reference>
<dbReference type="Gene3D" id="1.10.510.10">
    <property type="entry name" value="Transferase(Phosphotransferase) domain 1"/>
    <property type="match status" value="1"/>
</dbReference>
<evidence type="ECO:0000256" key="4">
    <source>
        <dbReference type="ARBA" id="ARBA00022729"/>
    </source>
</evidence>
<evidence type="ECO:0000313" key="11">
    <source>
        <dbReference type="Proteomes" id="UP000554482"/>
    </source>
</evidence>
<feature type="coiled-coil region" evidence="8">
    <location>
        <begin position="36"/>
        <end position="63"/>
    </location>
</feature>
<dbReference type="InterPro" id="IPR008266">
    <property type="entry name" value="Tyr_kinase_AS"/>
</dbReference>
<keyword evidence="11" id="KW-1185">Reference proteome</keyword>
<dbReference type="Proteomes" id="UP000554482">
    <property type="component" value="Unassembled WGS sequence"/>
</dbReference>
<sequence>MENSSNLVQNFGYLCTRMDDLKHCRDQVIGRRQPDMDGWLQKVKGIEDEVDKLRGELDDLNGGHGLKVRNAKHNLNKKVLYNLRVVERLKEDFNAGSGSVNSSLDKVAKRYSSGKIKNFTSRFLNSKISGDDGDIYTGQFDGKQVAVKVLPKEYVVDEIFITEVSTIARASHRHVLKLYGFCFESNLRALVYEYMENGPFDKILYENHLNLEWEKMYSIAIETAKGIFYLHEGCGEQIIHHDIRAHNVLLDKDLSPNVTGFGLAKLLARDVRDRTWSRSRGIDGYAAPEMWQPALRITAKCDVYSFGIMLFEILGKRTNGIGRDCFSYQVWEKFQDGQLDQIIRDCGIVEEDHEKATILTTLALWCVQMTPEIRPSMSDVVMVLEKQMLVISPPNPFQPQPLECMLPLGVIPRASPTIHESFPK</sequence>
<organism evidence="10 11">
    <name type="scientific">Thalictrum thalictroides</name>
    <name type="common">Rue-anemone</name>
    <name type="synonym">Anemone thalictroides</name>
    <dbReference type="NCBI Taxonomy" id="46969"/>
    <lineage>
        <taxon>Eukaryota</taxon>
        <taxon>Viridiplantae</taxon>
        <taxon>Streptophyta</taxon>
        <taxon>Embryophyta</taxon>
        <taxon>Tracheophyta</taxon>
        <taxon>Spermatophyta</taxon>
        <taxon>Magnoliopsida</taxon>
        <taxon>Ranunculales</taxon>
        <taxon>Ranunculaceae</taxon>
        <taxon>Thalictroideae</taxon>
        <taxon>Thalictrum</taxon>
    </lineage>
</organism>
<keyword evidence="8" id="KW-0175">Coiled coil</keyword>
<keyword evidence="10" id="KW-0675">Receptor</keyword>
<comment type="caution">
    <text evidence="10">The sequence shown here is derived from an EMBL/GenBank/DDBJ whole genome shotgun (WGS) entry which is preliminary data.</text>
</comment>
<evidence type="ECO:0000256" key="3">
    <source>
        <dbReference type="ARBA" id="ARBA00022692"/>
    </source>
</evidence>
<keyword evidence="10" id="KW-0418">Kinase</keyword>
<dbReference type="EMBL" id="JABWDY010036196">
    <property type="protein sequence ID" value="KAF5181441.1"/>
    <property type="molecule type" value="Genomic_DNA"/>
</dbReference>
<comment type="subcellular location">
    <subcellularLocation>
        <location evidence="1">Membrane</location>
        <topology evidence="1">Single-pass type I membrane protein</topology>
    </subcellularLocation>
</comment>
<protein>
    <submittedName>
        <fullName evidence="10">Receptor-like kinase</fullName>
    </submittedName>
</protein>
<keyword evidence="7" id="KW-0325">Glycoprotein</keyword>
<dbReference type="PROSITE" id="PS50011">
    <property type="entry name" value="PROTEIN_KINASE_DOM"/>
    <property type="match status" value="1"/>
</dbReference>
<evidence type="ECO:0000256" key="2">
    <source>
        <dbReference type="ARBA" id="ARBA00022527"/>
    </source>
</evidence>
<dbReference type="InterPro" id="IPR045874">
    <property type="entry name" value="LRK10/LRL21-25-like"/>
</dbReference>
<dbReference type="PROSITE" id="PS00109">
    <property type="entry name" value="PROTEIN_KINASE_TYR"/>
    <property type="match status" value="1"/>
</dbReference>
<evidence type="ECO:0000256" key="7">
    <source>
        <dbReference type="ARBA" id="ARBA00023180"/>
    </source>
</evidence>
<evidence type="ECO:0000256" key="1">
    <source>
        <dbReference type="ARBA" id="ARBA00004479"/>
    </source>
</evidence>
<evidence type="ECO:0000256" key="6">
    <source>
        <dbReference type="ARBA" id="ARBA00023136"/>
    </source>
</evidence>
<name>A0A7J6VA25_THATH</name>
<proteinExistence type="predicted"/>
<dbReference type="GO" id="GO:0004674">
    <property type="term" value="F:protein serine/threonine kinase activity"/>
    <property type="evidence" value="ECO:0007669"/>
    <property type="project" value="UniProtKB-KW"/>
</dbReference>
<keyword evidence="4" id="KW-0732">Signal</keyword>
<dbReference type="GO" id="GO:0005524">
    <property type="term" value="F:ATP binding"/>
    <property type="evidence" value="ECO:0007669"/>
    <property type="project" value="InterPro"/>
</dbReference>
<gene>
    <name evidence="10" type="ORF">FRX31_028973</name>
</gene>
<dbReference type="Gene3D" id="3.30.200.20">
    <property type="entry name" value="Phosphorylase Kinase, domain 1"/>
    <property type="match status" value="1"/>
</dbReference>
<dbReference type="OrthoDB" id="4062651at2759"/>
<keyword evidence="10" id="KW-0808">Transferase</keyword>
<evidence type="ECO:0000259" key="9">
    <source>
        <dbReference type="PROSITE" id="PS50011"/>
    </source>
</evidence>
<keyword evidence="5" id="KW-1133">Transmembrane helix</keyword>
<evidence type="ECO:0000256" key="5">
    <source>
        <dbReference type="ARBA" id="ARBA00022989"/>
    </source>
</evidence>
<dbReference type="PANTHER" id="PTHR27009">
    <property type="entry name" value="RUST RESISTANCE KINASE LR10-RELATED"/>
    <property type="match status" value="1"/>
</dbReference>
<feature type="domain" description="Protein kinase" evidence="9">
    <location>
        <begin position="121"/>
        <end position="389"/>
    </location>
</feature>